<feature type="region of interest" description="Disordered" evidence="1">
    <location>
        <begin position="1"/>
        <end position="52"/>
    </location>
</feature>
<evidence type="ECO:0000313" key="2">
    <source>
        <dbReference type="EnsemblPlants" id="Kaladp0044s0042.1.v1.1"/>
    </source>
</evidence>
<dbReference type="EnsemblPlants" id="Kaladp0044s0042.1.v1.1">
    <property type="protein sequence ID" value="Kaladp0044s0042.1.v1.1"/>
    <property type="gene ID" value="Kaladp0044s0042.v1.1"/>
</dbReference>
<reference evidence="2" key="1">
    <citation type="submission" date="2021-01" db="UniProtKB">
        <authorList>
            <consortium name="EnsemblPlants"/>
        </authorList>
    </citation>
    <scope>IDENTIFICATION</scope>
</reference>
<evidence type="ECO:0000313" key="3">
    <source>
        <dbReference type="Proteomes" id="UP000594263"/>
    </source>
</evidence>
<dbReference type="OMA" id="EYDFCVS"/>
<proteinExistence type="predicted"/>
<dbReference type="Proteomes" id="UP000594263">
    <property type="component" value="Unplaced"/>
</dbReference>
<organism evidence="2 3">
    <name type="scientific">Kalanchoe fedtschenkoi</name>
    <name type="common">Lavender scallops</name>
    <name type="synonym">South American air plant</name>
    <dbReference type="NCBI Taxonomy" id="63787"/>
    <lineage>
        <taxon>Eukaryota</taxon>
        <taxon>Viridiplantae</taxon>
        <taxon>Streptophyta</taxon>
        <taxon>Embryophyta</taxon>
        <taxon>Tracheophyta</taxon>
        <taxon>Spermatophyta</taxon>
        <taxon>Magnoliopsida</taxon>
        <taxon>eudicotyledons</taxon>
        <taxon>Gunneridae</taxon>
        <taxon>Pentapetalae</taxon>
        <taxon>Saxifragales</taxon>
        <taxon>Crassulaceae</taxon>
        <taxon>Kalanchoe</taxon>
    </lineage>
</organism>
<accession>A0A7N0TTG0</accession>
<protein>
    <submittedName>
        <fullName evidence="2">Uncharacterized protein</fullName>
    </submittedName>
</protein>
<dbReference type="AlphaFoldDB" id="A0A7N0TTG0"/>
<evidence type="ECO:0000256" key="1">
    <source>
        <dbReference type="SAM" id="MobiDB-lite"/>
    </source>
</evidence>
<keyword evidence="3" id="KW-1185">Reference proteome</keyword>
<sequence>MAASSEKSGRGTFRLFSSPDDDKRSGGFGFGFEDSVSTNLPPPPPSIEVRSSEVTSSVSYTVEPLNLGDINLLKGRVSTKEVLALSNLDLVPGKYEGS</sequence>
<name>A0A7N0TTG0_KALFE</name>
<dbReference type="Gramene" id="Kaladp0044s0042.1.v1.1">
    <property type="protein sequence ID" value="Kaladp0044s0042.1.v1.1"/>
    <property type="gene ID" value="Kaladp0044s0042.v1.1"/>
</dbReference>